<reference evidence="3" key="1">
    <citation type="journal article" date="2019" name="Int. J. Syst. Evol. Microbiol.">
        <title>The Global Catalogue of Microorganisms (GCM) 10K type strain sequencing project: providing services to taxonomists for standard genome sequencing and annotation.</title>
        <authorList>
            <consortium name="The Broad Institute Genomics Platform"/>
            <consortium name="The Broad Institute Genome Sequencing Center for Infectious Disease"/>
            <person name="Wu L."/>
            <person name="Ma J."/>
        </authorList>
    </citation>
    <scope>NUCLEOTIDE SEQUENCE [LARGE SCALE GENOMIC DNA]</scope>
    <source>
        <strain evidence="3">KCTC 12861</strain>
    </source>
</reference>
<keyword evidence="2" id="KW-0449">Lipoprotein</keyword>
<dbReference type="InterPro" id="IPR007138">
    <property type="entry name" value="ABM_dom"/>
</dbReference>
<dbReference type="PROSITE" id="PS51725">
    <property type="entry name" value="ABM"/>
    <property type="match status" value="1"/>
</dbReference>
<dbReference type="InterPro" id="IPR050744">
    <property type="entry name" value="AI-2_Isomerase_LsrG"/>
</dbReference>
<evidence type="ECO:0000313" key="2">
    <source>
        <dbReference type="EMBL" id="GHB19025.1"/>
    </source>
</evidence>
<evidence type="ECO:0000313" key="3">
    <source>
        <dbReference type="Proteomes" id="UP000637980"/>
    </source>
</evidence>
<dbReference type="Proteomes" id="UP000637980">
    <property type="component" value="Unassembled WGS sequence"/>
</dbReference>
<dbReference type="InterPro" id="IPR011008">
    <property type="entry name" value="Dimeric_a/b-barrel"/>
</dbReference>
<dbReference type="EMBL" id="BMXE01000001">
    <property type="protein sequence ID" value="GHB19025.1"/>
    <property type="molecule type" value="Genomic_DNA"/>
</dbReference>
<comment type="caution">
    <text evidence="2">The sequence shown here is derived from an EMBL/GenBank/DDBJ whole genome shotgun (WGS) entry which is preliminary data.</text>
</comment>
<gene>
    <name evidence="2" type="ORF">GCM10007094_03580</name>
</gene>
<dbReference type="SUPFAM" id="SSF54909">
    <property type="entry name" value="Dimeric alpha+beta barrel"/>
    <property type="match status" value="1"/>
</dbReference>
<evidence type="ECO:0000259" key="1">
    <source>
        <dbReference type="PROSITE" id="PS51725"/>
    </source>
</evidence>
<dbReference type="RefSeq" id="WP_189434817.1">
    <property type="nucleotide sequence ID" value="NZ_BMXE01000001.1"/>
</dbReference>
<dbReference type="Gene3D" id="3.30.70.100">
    <property type="match status" value="1"/>
</dbReference>
<organism evidence="2 3">
    <name type="scientific">Pseudovibrio japonicus</name>
    <dbReference type="NCBI Taxonomy" id="366534"/>
    <lineage>
        <taxon>Bacteria</taxon>
        <taxon>Pseudomonadati</taxon>
        <taxon>Pseudomonadota</taxon>
        <taxon>Alphaproteobacteria</taxon>
        <taxon>Hyphomicrobiales</taxon>
        <taxon>Stappiaceae</taxon>
        <taxon>Pseudovibrio</taxon>
    </lineage>
</organism>
<accession>A0ABQ3DZN6</accession>
<sequence>MTLTIVANIHAVKGKEDLLKAELEKLIDVSRADAGCLQYDLHVDNDDPTHFLFFEQWESRALWQDHMNMPHLTAYIVATEGAVDRYTVNEMTRI</sequence>
<dbReference type="Pfam" id="PF03992">
    <property type="entry name" value="ABM"/>
    <property type="match status" value="1"/>
</dbReference>
<name>A0ABQ3DZN6_9HYPH</name>
<proteinExistence type="predicted"/>
<dbReference type="PANTHER" id="PTHR33336:SF3">
    <property type="entry name" value="ABM DOMAIN-CONTAINING PROTEIN"/>
    <property type="match status" value="1"/>
</dbReference>
<feature type="domain" description="ABM" evidence="1">
    <location>
        <begin position="3"/>
        <end position="94"/>
    </location>
</feature>
<dbReference type="PANTHER" id="PTHR33336">
    <property type="entry name" value="QUINOL MONOOXYGENASE YGIN-RELATED"/>
    <property type="match status" value="1"/>
</dbReference>
<protein>
    <submittedName>
        <fullName evidence="2">Lipoprotein</fullName>
    </submittedName>
</protein>
<keyword evidence="3" id="KW-1185">Reference proteome</keyword>